<reference evidence="1" key="1">
    <citation type="journal article" date="2021" name="IMA Fungus">
        <title>Genomic characterization of three marine fungi, including Emericellopsis atlantica sp. nov. with signatures of a generalist lifestyle and marine biomass degradation.</title>
        <authorList>
            <person name="Hagestad O.C."/>
            <person name="Hou L."/>
            <person name="Andersen J.H."/>
            <person name="Hansen E.H."/>
            <person name="Altermark B."/>
            <person name="Li C."/>
            <person name="Kuhnert E."/>
            <person name="Cox R.J."/>
            <person name="Crous P.W."/>
            <person name="Spatafora J.W."/>
            <person name="Lail K."/>
            <person name="Amirebrahimi M."/>
            <person name="Lipzen A."/>
            <person name="Pangilinan J."/>
            <person name="Andreopoulos W."/>
            <person name="Hayes R.D."/>
            <person name="Ng V."/>
            <person name="Grigoriev I.V."/>
            <person name="Jackson S.A."/>
            <person name="Sutton T.D.S."/>
            <person name="Dobson A.D.W."/>
            <person name="Rama T."/>
        </authorList>
    </citation>
    <scope>NUCLEOTIDE SEQUENCE</scope>
    <source>
        <strain evidence="1">TRa3180A</strain>
    </source>
</reference>
<dbReference type="EMBL" id="MU253831">
    <property type="protein sequence ID" value="KAG9245765.1"/>
    <property type="molecule type" value="Genomic_DNA"/>
</dbReference>
<keyword evidence="2" id="KW-1185">Reference proteome</keyword>
<dbReference type="AlphaFoldDB" id="A0A9P7Z6E8"/>
<protein>
    <submittedName>
        <fullName evidence="1">Uncharacterized protein</fullName>
    </submittedName>
</protein>
<comment type="caution">
    <text evidence="1">The sequence shown here is derived from an EMBL/GenBank/DDBJ whole genome shotgun (WGS) entry which is preliminary data.</text>
</comment>
<evidence type="ECO:0000313" key="2">
    <source>
        <dbReference type="Proteomes" id="UP000887226"/>
    </source>
</evidence>
<accession>A0A9P7Z6E8</accession>
<organism evidence="1 2">
    <name type="scientific">Calycina marina</name>
    <dbReference type="NCBI Taxonomy" id="1763456"/>
    <lineage>
        <taxon>Eukaryota</taxon>
        <taxon>Fungi</taxon>
        <taxon>Dikarya</taxon>
        <taxon>Ascomycota</taxon>
        <taxon>Pezizomycotina</taxon>
        <taxon>Leotiomycetes</taxon>
        <taxon>Helotiales</taxon>
        <taxon>Pezizellaceae</taxon>
        <taxon>Calycina</taxon>
    </lineage>
</organism>
<gene>
    <name evidence="1" type="ORF">BJ878DRAFT_334184</name>
</gene>
<proteinExistence type="predicted"/>
<evidence type="ECO:0000313" key="1">
    <source>
        <dbReference type="EMBL" id="KAG9245765.1"/>
    </source>
</evidence>
<name>A0A9P7Z6E8_9HELO</name>
<dbReference type="Proteomes" id="UP000887226">
    <property type="component" value="Unassembled WGS sequence"/>
</dbReference>
<sequence>MRLISHLCAPSITNQFQQHHSLMLLVLTFPCHAAAGPYGDLLNDRNAPRRINDNEKHVITLMPTRYAAMLHACLQILERKGARCHQFDAITAGHS</sequence>